<sequence>MTTDSLPSSASVYPTFACGQVLTSDDLNRIISWVTSVRRLAGQRDGWGVVQGLNVSATSGNVTVGPGYAISPTGQDLVLVADRQVPLDPTPGIYDVSIAYAETKSGDKDHPLVTEDVEITVGPAKNARAVVNEAIADATNLDLTKMAALRVWLNNRVTTNPPGGACFNPEWINGSWGELPGHFLHLLGWWAADMLRTAADKPPTGKGLTLAQVVVGAHGEPEVDMTVRRMLHGPPGGTRLPTDAYGRGLSEATAMFTAGGVVVAEWAEWNPATVAEVRTLFPTVGSGDLVQVRHAIPPGGHTPWVVGLKKIGTLP</sequence>
<keyword evidence="2" id="KW-1185">Reference proteome</keyword>
<evidence type="ECO:0000313" key="2">
    <source>
        <dbReference type="Proteomes" id="UP000233786"/>
    </source>
</evidence>
<dbReference type="STRING" id="994479.GCA_000194155_07102"/>
<protein>
    <submittedName>
        <fullName evidence="1">Uncharacterized protein</fullName>
    </submittedName>
</protein>
<gene>
    <name evidence="1" type="ORF">A8926_4152</name>
</gene>
<evidence type="ECO:0000313" key="1">
    <source>
        <dbReference type="EMBL" id="PKW16331.1"/>
    </source>
</evidence>
<comment type="caution">
    <text evidence="1">The sequence shown here is derived from an EMBL/GenBank/DDBJ whole genome shotgun (WGS) entry which is preliminary data.</text>
</comment>
<reference evidence="1" key="1">
    <citation type="submission" date="2017-12" db="EMBL/GenBank/DDBJ databases">
        <title>Sequencing the genomes of 1000 Actinobacteria strains.</title>
        <authorList>
            <person name="Klenk H.-P."/>
        </authorList>
    </citation>
    <scope>NUCLEOTIDE SEQUENCE [LARGE SCALE GENOMIC DNA]</scope>
    <source>
        <strain evidence="1">DSM 44228</strain>
    </source>
</reference>
<dbReference type="Proteomes" id="UP000233786">
    <property type="component" value="Unassembled WGS sequence"/>
</dbReference>
<organism evidence="1 2">
    <name type="scientific">Saccharopolyspora spinosa</name>
    <dbReference type="NCBI Taxonomy" id="60894"/>
    <lineage>
        <taxon>Bacteria</taxon>
        <taxon>Bacillati</taxon>
        <taxon>Actinomycetota</taxon>
        <taxon>Actinomycetes</taxon>
        <taxon>Pseudonocardiales</taxon>
        <taxon>Pseudonocardiaceae</taxon>
        <taxon>Saccharopolyspora</taxon>
    </lineage>
</organism>
<accession>A0A2N3Y0D7</accession>
<proteinExistence type="predicted"/>
<dbReference type="AlphaFoldDB" id="A0A2N3Y0D7"/>
<name>A0A2N3Y0D7_SACSN</name>
<dbReference type="EMBL" id="PJNB01000001">
    <property type="protein sequence ID" value="PKW16331.1"/>
    <property type="molecule type" value="Genomic_DNA"/>
</dbReference>